<comment type="caution">
    <text evidence="1">The sequence shown here is derived from an EMBL/GenBank/DDBJ whole genome shotgun (WGS) entry which is preliminary data.</text>
</comment>
<dbReference type="Proteomes" id="UP000441754">
    <property type="component" value="Unassembled WGS sequence"/>
</dbReference>
<dbReference type="AlphaFoldDB" id="A0A7K0EGC1"/>
<name>A0A7K0EGC1_9BACT</name>
<evidence type="ECO:0000313" key="2">
    <source>
        <dbReference type="Proteomes" id="UP000441754"/>
    </source>
</evidence>
<proteinExistence type="predicted"/>
<keyword evidence="2" id="KW-1185">Reference proteome</keyword>
<accession>A0A7K0EGC1</accession>
<dbReference type="EMBL" id="WJXZ01000002">
    <property type="protein sequence ID" value="MRS60815.1"/>
    <property type="molecule type" value="Genomic_DNA"/>
</dbReference>
<sequence>MICPTRKLNLPKKARKLLINTTISIRNWRANRSVNTVRLSLLAGMIALVSVLVACEEPKDIGLPPTTAIGVLYTDTLSVKTSTVLLDSVVTDRNSRLMVGQYNDPIFGKVTAKTFGQLYISGGSFKTEGEIVYDSVRVLVGYSYVYGDTSKTQDIYVHRLTEDMDSTKRYTNTSSVAYAATPLTKIKLTPTAAGGAGYGRLPDALGRELLELSKGSGIVQADFIKVFKGIAVVPDPANTTVFGFSNNMFVELYYHKATDSTALGIDFFTTAGKPSFSQIKVDRSATKLAALGLTNSLPSSATGGEVFVQSATGVTTKLSFPTILNLKKESGRIAINRAELNLFVKGSSPGGPIPPLMTLAQTDDNNRILYSPETGTATRLLHLLQVQAGTFQSTNKWYYPQVVAYNSRPKTYTFDVTTYLQSVLIGVQANNSLVLLPTTNTSLISTNQTTGATTFLAQPYINNQLNGAILNGPMNAKLVVFYTYTP</sequence>
<evidence type="ECO:0000313" key="1">
    <source>
        <dbReference type="EMBL" id="MRS60815.1"/>
    </source>
</evidence>
<gene>
    <name evidence="1" type="ORF">GJJ30_05875</name>
</gene>
<dbReference type="InterPro" id="IPR025366">
    <property type="entry name" value="DUF4270"/>
</dbReference>
<dbReference type="OrthoDB" id="1092930at2"/>
<organism evidence="1 2">
    <name type="scientific">Larkinella terrae</name>
    <dbReference type="NCBI Taxonomy" id="2025311"/>
    <lineage>
        <taxon>Bacteria</taxon>
        <taxon>Pseudomonadati</taxon>
        <taxon>Bacteroidota</taxon>
        <taxon>Cytophagia</taxon>
        <taxon>Cytophagales</taxon>
        <taxon>Spirosomataceae</taxon>
        <taxon>Larkinella</taxon>
    </lineage>
</organism>
<protein>
    <submittedName>
        <fullName evidence="1">DUF4270 family protein</fullName>
    </submittedName>
</protein>
<reference evidence="1 2" key="1">
    <citation type="journal article" date="2018" name="Antonie Van Leeuwenhoek">
        <title>Larkinella terrae sp. nov., isolated from soil on Jeju Island, South Korea.</title>
        <authorList>
            <person name="Ten L.N."/>
            <person name="Jeon J."/>
            <person name="Park S.J."/>
            <person name="Park S."/>
            <person name="Lee S.Y."/>
            <person name="Kim M.K."/>
            <person name="Jung H.Y."/>
        </authorList>
    </citation>
    <scope>NUCLEOTIDE SEQUENCE [LARGE SCALE GENOMIC DNA]</scope>
    <source>
        <strain evidence="1 2">KCTC 52001</strain>
    </source>
</reference>
<dbReference type="Pfam" id="PF14092">
    <property type="entry name" value="DUF4270"/>
    <property type="match status" value="1"/>
</dbReference>